<dbReference type="EMBL" id="HG793133">
    <property type="protein sequence ID" value="CDK30337.1"/>
    <property type="molecule type" value="Genomic_DNA"/>
</dbReference>
<evidence type="ECO:0000256" key="4">
    <source>
        <dbReference type="ARBA" id="ARBA00022692"/>
    </source>
</evidence>
<evidence type="ECO:0000256" key="5">
    <source>
        <dbReference type="ARBA" id="ARBA00022989"/>
    </source>
</evidence>
<dbReference type="GO" id="GO:0005886">
    <property type="term" value="C:plasma membrane"/>
    <property type="evidence" value="ECO:0007669"/>
    <property type="project" value="UniProtKB-SubCell"/>
</dbReference>
<evidence type="ECO:0000256" key="6">
    <source>
        <dbReference type="ARBA" id="ARBA00023136"/>
    </source>
</evidence>
<dbReference type="GO" id="GO:0015031">
    <property type="term" value="P:protein transport"/>
    <property type="evidence" value="ECO:0007669"/>
    <property type="project" value="UniProtKB-KW"/>
</dbReference>
<keyword evidence="3" id="KW-1003">Cell membrane</keyword>
<dbReference type="Proteomes" id="UP000018769">
    <property type="component" value="Chromosome I"/>
</dbReference>
<dbReference type="HOGENOM" id="CLU_1923723_0_0_7"/>
<protein>
    <submittedName>
        <fullName evidence="9">Biopolymer transport protein</fullName>
    </submittedName>
</protein>
<evidence type="ECO:0000256" key="1">
    <source>
        <dbReference type="ARBA" id="ARBA00004162"/>
    </source>
</evidence>
<dbReference type="KEGG" id="dpb:BABL1_gene_681"/>
<keyword evidence="5 8" id="KW-1133">Transmembrane helix</keyword>
<dbReference type="PANTHER" id="PTHR30558">
    <property type="entry name" value="EXBD MEMBRANE COMPONENT OF PMF-DRIVEN MACROMOLECULE IMPORT SYSTEM"/>
    <property type="match status" value="1"/>
</dbReference>
<proteinExistence type="inferred from homology"/>
<dbReference type="Gene3D" id="3.30.420.270">
    <property type="match status" value="1"/>
</dbReference>
<evidence type="ECO:0000256" key="8">
    <source>
        <dbReference type="SAM" id="Phobius"/>
    </source>
</evidence>
<organism evidence="9 10">
    <name type="scientific">Candidatus Babela massiliensis</name>
    <dbReference type="NCBI Taxonomy" id="673862"/>
    <lineage>
        <taxon>Bacteria</taxon>
        <taxon>Candidatus Babelota</taxon>
        <taxon>Candidatus Babeliae</taxon>
        <taxon>Candidatus Babeliales</taxon>
        <taxon>Candidatus Babeliaceae</taxon>
        <taxon>Candidatus Babela</taxon>
    </lineage>
</organism>
<keyword evidence="4 7" id="KW-0812">Transmembrane</keyword>
<feature type="transmembrane region" description="Helical" evidence="8">
    <location>
        <begin position="20"/>
        <end position="40"/>
    </location>
</feature>
<gene>
    <name evidence="9" type="ORF">BABL1_gene_681</name>
</gene>
<evidence type="ECO:0000256" key="2">
    <source>
        <dbReference type="ARBA" id="ARBA00005811"/>
    </source>
</evidence>
<dbReference type="Pfam" id="PF02472">
    <property type="entry name" value="ExbD"/>
    <property type="match status" value="1"/>
</dbReference>
<keyword evidence="6 8" id="KW-0472">Membrane</keyword>
<reference evidence="9 10" key="1">
    <citation type="journal article" date="2015" name="Biol. Direct">
        <title>Babela massiliensis, a representative of a widespread bacterial phylum with unusual adaptations to parasitism in amoebae.</title>
        <authorList>
            <person name="Pagnier I."/>
            <person name="Yutin N."/>
            <person name="Croce O."/>
            <person name="Makarova K.S."/>
            <person name="Wolf Y.I."/>
            <person name="Benamar S."/>
            <person name="Raoult D."/>
            <person name="Koonin E.V."/>
            <person name="La Scola B."/>
        </authorList>
    </citation>
    <scope>NUCLEOTIDE SEQUENCE [LARGE SCALE GENOMIC DNA]</scope>
    <source>
        <strain evidence="10">BABL1</strain>
    </source>
</reference>
<keyword evidence="7" id="KW-0813">Transport</keyword>
<accession>V6DFG6</accession>
<dbReference type="RefSeq" id="WP_023791309.1">
    <property type="nucleotide sequence ID" value="NC_023003.1"/>
</dbReference>
<name>V6DFG6_9BACT</name>
<dbReference type="GO" id="GO:0022857">
    <property type="term" value="F:transmembrane transporter activity"/>
    <property type="evidence" value="ECO:0007669"/>
    <property type="project" value="InterPro"/>
</dbReference>
<dbReference type="AlphaFoldDB" id="V6DFG6"/>
<evidence type="ECO:0000313" key="10">
    <source>
        <dbReference type="Proteomes" id="UP000018769"/>
    </source>
</evidence>
<evidence type="ECO:0000313" key="9">
    <source>
        <dbReference type="EMBL" id="CDK30337.1"/>
    </source>
</evidence>
<sequence>MSIKTKTIWSKKTKGSSININLTPIIDVALTLVIILIISMPKSSNFYSIHRNLRTKNLICNILINKDQEIYIDNEKIDINKINISLKEKIKKNNNIPINIHVAKNINYDIFFKIYNKILAAGAKRIAFTKV</sequence>
<keyword evidence="7" id="KW-0653">Protein transport</keyword>
<comment type="similarity">
    <text evidence="2 7">Belongs to the ExbD/TolR family.</text>
</comment>
<dbReference type="STRING" id="673862.BABL1_gene_681"/>
<evidence type="ECO:0000256" key="3">
    <source>
        <dbReference type="ARBA" id="ARBA00022475"/>
    </source>
</evidence>
<keyword evidence="10" id="KW-1185">Reference proteome</keyword>
<evidence type="ECO:0000256" key="7">
    <source>
        <dbReference type="RuleBase" id="RU003879"/>
    </source>
</evidence>
<dbReference type="InterPro" id="IPR003400">
    <property type="entry name" value="ExbD"/>
</dbReference>
<comment type="subcellular location">
    <subcellularLocation>
        <location evidence="1">Cell membrane</location>
        <topology evidence="1">Single-pass membrane protein</topology>
    </subcellularLocation>
    <subcellularLocation>
        <location evidence="7">Cell membrane</location>
        <topology evidence="7">Single-pass type II membrane protein</topology>
    </subcellularLocation>
</comment>